<dbReference type="SMART" id="SM00829">
    <property type="entry name" value="PKS_ER"/>
    <property type="match status" value="1"/>
</dbReference>
<organism evidence="2 3">
    <name type="scientific">Fusarium torreyae</name>
    <dbReference type="NCBI Taxonomy" id="1237075"/>
    <lineage>
        <taxon>Eukaryota</taxon>
        <taxon>Fungi</taxon>
        <taxon>Dikarya</taxon>
        <taxon>Ascomycota</taxon>
        <taxon>Pezizomycotina</taxon>
        <taxon>Sordariomycetes</taxon>
        <taxon>Hypocreomycetidae</taxon>
        <taxon>Hypocreales</taxon>
        <taxon>Nectriaceae</taxon>
        <taxon>Fusarium</taxon>
    </lineage>
</organism>
<dbReference type="AlphaFoldDB" id="A0A9W8RWV1"/>
<sequence>MAQTMKQWCTLMDGIDRLQMLEVSQPVNLDDDEVLVKISRVSINHRDIKKGDFKGRYAIPSEPMAVCSDASGVIVDVGGRTAANLWCKGDRVLALVRPTHHHGPTRAEHHALGIGFPQPGVLAEYRVFSATGLLRIPDSMTLDEACTLPIVGTTAWMALNWDQPIGHLRMGNGSTVLLQGTGGVCITALQQAKALGLTNDKLQRAQELGANHTLNYQTHPNWADEVLKLTNGKGVDIVVETGGPITMQQSLKAVAEGGIISAVGVLTGLTENAGQIATGLGLINRNATLKGINIGPKDRAEEMLDMYRARQIHPEIDRTFGFDEAKEALRYVRDGKHFGKVVIQVD</sequence>
<dbReference type="InterPro" id="IPR052711">
    <property type="entry name" value="Zinc_ADH-like"/>
</dbReference>
<dbReference type="OrthoDB" id="3509362at2759"/>
<dbReference type="InterPro" id="IPR036291">
    <property type="entry name" value="NAD(P)-bd_dom_sf"/>
</dbReference>
<dbReference type="Pfam" id="PF08240">
    <property type="entry name" value="ADH_N"/>
    <property type="match status" value="1"/>
</dbReference>
<dbReference type="PANTHER" id="PTHR45033:SF1">
    <property type="entry name" value="OXIDOREDUCTASE (EUROFUNG)"/>
    <property type="match status" value="1"/>
</dbReference>
<evidence type="ECO:0000313" key="2">
    <source>
        <dbReference type="EMBL" id="KAJ4256213.1"/>
    </source>
</evidence>
<keyword evidence="3" id="KW-1185">Reference proteome</keyword>
<evidence type="ECO:0000259" key="1">
    <source>
        <dbReference type="SMART" id="SM00829"/>
    </source>
</evidence>
<protein>
    <recommendedName>
        <fullName evidence="1">Enoyl reductase (ER) domain-containing protein</fullName>
    </recommendedName>
</protein>
<dbReference type="SUPFAM" id="SSF51735">
    <property type="entry name" value="NAD(P)-binding Rossmann-fold domains"/>
    <property type="match status" value="1"/>
</dbReference>
<gene>
    <name evidence="2" type="ORF">NW762_009291</name>
</gene>
<feature type="domain" description="Enoyl reductase (ER)" evidence="1">
    <location>
        <begin position="14"/>
        <end position="343"/>
    </location>
</feature>
<dbReference type="SUPFAM" id="SSF50129">
    <property type="entry name" value="GroES-like"/>
    <property type="match status" value="1"/>
</dbReference>
<evidence type="ECO:0000313" key="3">
    <source>
        <dbReference type="Proteomes" id="UP001152049"/>
    </source>
</evidence>
<dbReference type="InterPro" id="IPR011032">
    <property type="entry name" value="GroES-like_sf"/>
</dbReference>
<dbReference type="PANTHER" id="PTHR45033">
    <property type="match status" value="1"/>
</dbReference>
<reference evidence="2" key="1">
    <citation type="submission" date="2022-09" db="EMBL/GenBank/DDBJ databases">
        <title>Fusarium specimens isolated from Avocado Roots.</title>
        <authorList>
            <person name="Stajich J."/>
            <person name="Roper C."/>
            <person name="Heimlech-Rivalta G."/>
        </authorList>
    </citation>
    <scope>NUCLEOTIDE SEQUENCE</scope>
    <source>
        <strain evidence="2">CF00136</strain>
    </source>
</reference>
<dbReference type="Gene3D" id="3.40.50.720">
    <property type="entry name" value="NAD(P)-binding Rossmann-like Domain"/>
    <property type="match status" value="1"/>
</dbReference>
<dbReference type="InterPro" id="IPR020843">
    <property type="entry name" value="ER"/>
</dbReference>
<dbReference type="EMBL" id="JAOQAZ010000019">
    <property type="protein sequence ID" value="KAJ4256213.1"/>
    <property type="molecule type" value="Genomic_DNA"/>
</dbReference>
<dbReference type="Gene3D" id="3.90.180.10">
    <property type="entry name" value="Medium-chain alcohol dehydrogenases, catalytic domain"/>
    <property type="match status" value="1"/>
</dbReference>
<dbReference type="InterPro" id="IPR013154">
    <property type="entry name" value="ADH-like_N"/>
</dbReference>
<dbReference type="Pfam" id="PF13602">
    <property type="entry name" value="ADH_zinc_N_2"/>
    <property type="match status" value="1"/>
</dbReference>
<accession>A0A9W8RWV1</accession>
<comment type="caution">
    <text evidence="2">The sequence shown here is derived from an EMBL/GenBank/DDBJ whole genome shotgun (WGS) entry which is preliminary data.</text>
</comment>
<dbReference type="CDD" id="cd08276">
    <property type="entry name" value="MDR7"/>
    <property type="match status" value="1"/>
</dbReference>
<proteinExistence type="predicted"/>
<dbReference type="Proteomes" id="UP001152049">
    <property type="component" value="Unassembled WGS sequence"/>
</dbReference>
<name>A0A9W8RWV1_9HYPO</name>
<dbReference type="GO" id="GO:0016491">
    <property type="term" value="F:oxidoreductase activity"/>
    <property type="evidence" value="ECO:0007669"/>
    <property type="project" value="InterPro"/>
</dbReference>